<gene>
    <name evidence="1" type="ORF">BDM02DRAFT_3123736</name>
</gene>
<dbReference type="Proteomes" id="UP000886501">
    <property type="component" value="Unassembled WGS sequence"/>
</dbReference>
<proteinExistence type="predicted"/>
<protein>
    <submittedName>
        <fullName evidence="1">Uncharacterized protein</fullName>
    </submittedName>
</protein>
<sequence>MSQPIVAAVRVKPSTRLGLPRPDPVRIHTLDLVVPLVWAPIYYFFPPVSQADHPVKETILNFISSLADVLEHFPLLAGSIKHDDSGNLNIHSDNVGADFVYELRNEEFPGAHVQGLDPRGVDIGLPAPGDPLVAIKFTAFTCGTYVLCITTHHVVGDLTSTMDFTYAYARRFANKPYLSTVPKAWSREPLKYFDTPSAPVSSLPLLDTIPGITILPSNQLPPPFPLPEPADLVQFYTTTQKLAQIKNAINSSASTPTVTTFQVLTALLWQATVRVALPHLPEDEIINLGLAVNGRERAPTRAMVQDHFCGNFNPAVCVSLTQGQLVNSDVAFIASAVKRSLKEQLEPEFIARKIKTLESMDFRRFIPNTRCQFTCWPKDLMLGEDLNFGFKFTEDAHDASPAHSSPKGKRKVVISAGDDIPFPIGTMQSIMLNGNIYKMLVAVPRGMKDAMLKEVQAWTIEKPTVILTTPQNLPSSESQARL</sequence>
<organism evidence="1 2">
    <name type="scientific">Thelephora ganbajun</name>
    <name type="common">Ganba fungus</name>
    <dbReference type="NCBI Taxonomy" id="370292"/>
    <lineage>
        <taxon>Eukaryota</taxon>
        <taxon>Fungi</taxon>
        <taxon>Dikarya</taxon>
        <taxon>Basidiomycota</taxon>
        <taxon>Agaricomycotina</taxon>
        <taxon>Agaricomycetes</taxon>
        <taxon>Thelephorales</taxon>
        <taxon>Thelephoraceae</taxon>
        <taxon>Thelephora</taxon>
    </lineage>
</organism>
<accession>A0ACB6Z0D5</accession>
<evidence type="ECO:0000313" key="2">
    <source>
        <dbReference type="Proteomes" id="UP000886501"/>
    </source>
</evidence>
<dbReference type="EMBL" id="MU118268">
    <property type="protein sequence ID" value="KAF9643190.1"/>
    <property type="molecule type" value="Genomic_DNA"/>
</dbReference>
<keyword evidence="2" id="KW-1185">Reference proteome</keyword>
<name>A0ACB6Z0D5_THEGA</name>
<reference evidence="1" key="1">
    <citation type="submission" date="2019-10" db="EMBL/GenBank/DDBJ databases">
        <authorList>
            <consortium name="DOE Joint Genome Institute"/>
            <person name="Kuo A."/>
            <person name="Miyauchi S."/>
            <person name="Kiss E."/>
            <person name="Drula E."/>
            <person name="Kohler A."/>
            <person name="Sanchez-Garcia M."/>
            <person name="Andreopoulos B."/>
            <person name="Barry K.W."/>
            <person name="Bonito G."/>
            <person name="Buee M."/>
            <person name="Carver A."/>
            <person name="Chen C."/>
            <person name="Cichocki N."/>
            <person name="Clum A."/>
            <person name="Culley D."/>
            <person name="Crous P.W."/>
            <person name="Fauchery L."/>
            <person name="Girlanda M."/>
            <person name="Hayes R."/>
            <person name="Keri Z."/>
            <person name="Labutti K."/>
            <person name="Lipzen A."/>
            <person name="Lombard V."/>
            <person name="Magnuson J."/>
            <person name="Maillard F."/>
            <person name="Morin E."/>
            <person name="Murat C."/>
            <person name="Nolan M."/>
            <person name="Ohm R."/>
            <person name="Pangilinan J."/>
            <person name="Pereira M."/>
            <person name="Perotto S."/>
            <person name="Peter M."/>
            <person name="Riley R."/>
            <person name="Sitrit Y."/>
            <person name="Stielow B."/>
            <person name="Szollosi G."/>
            <person name="Zifcakova L."/>
            <person name="Stursova M."/>
            <person name="Spatafora J.W."/>
            <person name="Tedersoo L."/>
            <person name="Vaario L.-M."/>
            <person name="Yamada A."/>
            <person name="Yan M."/>
            <person name="Wang P."/>
            <person name="Xu J."/>
            <person name="Bruns T."/>
            <person name="Baldrian P."/>
            <person name="Vilgalys R."/>
            <person name="Henrissat B."/>
            <person name="Grigoriev I.V."/>
            <person name="Hibbett D."/>
            <person name="Nagy L.G."/>
            <person name="Martin F.M."/>
        </authorList>
    </citation>
    <scope>NUCLEOTIDE SEQUENCE</scope>
    <source>
        <strain evidence="1">P2</strain>
    </source>
</reference>
<comment type="caution">
    <text evidence="1">The sequence shown here is derived from an EMBL/GenBank/DDBJ whole genome shotgun (WGS) entry which is preliminary data.</text>
</comment>
<reference evidence="1" key="2">
    <citation type="journal article" date="2020" name="Nat. Commun.">
        <title>Large-scale genome sequencing of mycorrhizal fungi provides insights into the early evolution of symbiotic traits.</title>
        <authorList>
            <person name="Miyauchi S."/>
            <person name="Kiss E."/>
            <person name="Kuo A."/>
            <person name="Drula E."/>
            <person name="Kohler A."/>
            <person name="Sanchez-Garcia M."/>
            <person name="Morin E."/>
            <person name="Andreopoulos B."/>
            <person name="Barry K.W."/>
            <person name="Bonito G."/>
            <person name="Buee M."/>
            <person name="Carver A."/>
            <person name="Chen C."/>
            <person name="Cichocki N."/>
            <person name="Clum A."/>
            <person name="Culley D."/>
            <person name="Crous P.W."/>
            <person name="Fauchery L."/>
            <person name="Girlanda M."/>
            <person name="Hayes R.D."/>
            <person name="Keri Z."/>
            <person name="LaButti K."/>
            <person name="Lipzen A."/>
            <person name="Lombard V."/>
            <person name="Magnuson J."/>
            <person name="Maillard F."/>
            <person name="Murat C."/>
            <person name="Nolan M."/>
            <person name="Ohm R.A."/>
            <person name="Pangilinan J."/>
            <person name="Pereira M.F."/>
            <person name="Perotto S."/>
            <person name="Peter M."/>
            <person name="Pfister S."/>
            <person name="Riley R."/>
            <person name="Sitrit Y."/>
            <person name="Stielow J.B."/>
            <person name="Szollosi G."/>
            <person name="Zifcakova L."/>
            <person name="Stursova M."/>
            <person name="Spatafora J.W."/>
            <person name="Tedersoo L."/>
            <person name="Vaario L.M."/>
            <person name="Yamada A."/>
            <person name="Yan M."/>
            <person name="Wang P."/>
            <person name="Xu J."/>
            <person name="Bruns T."/>
            <person name="Baldrian P."/>
            <person name="Vilgalys R."/>
            <person name="Dunand C."/>
            <person name="Henrissat B."/>
            <person name="Grigoriev I.V."/>
            <person name="Hibbett D."/>
            <person name="Nagy L.G."/>
            <person name="Martin F.M."/>
        </authorList>
    </citation>
    <scope>NUCLEOTIDE SEQUENCE</scope>
    <source>
        <strain evidence="1">P2</strain>
    </source>
</reference>
<evidence type="ECO:0000313" key="1">
    <source>
        <dbReference type="EMBL" id="KAF9643190.1"/>
    </source>
</evidence>